<reference evidence="1" key="1">
    <citation type="journal article" date="2021" name="Proc. Natl. Acad. Sci. U.S.A.">
        <title>A Catalog of Tens of Thousands of Viruses from Human Metagenomes Reveals Hidden Associations with Chronic Diseases.</title>
        <authorList>
            <person name="Tisza M.J."/>
            <person name="Buck C.B."/>
        </authorList>
    </citation>
    <scope>NUCLEOTIDE SEQUENCE</scope>
    <source>
        <strain evidence="1">CtyhE26</strain>
    </source>
</reference>
<protein>
    <submittedName>
        <fullName evidence="1">Terminase</fullName>
    </submittedName>
</protein>
<dbReference type="InterPro" id="IPR008784">
    <property type="entry name" value="Podovirus_Gp16"/>
</dbReference>
<dbReference type="EMBL" id="BK015786">
    <property type="protein sequence ID" value="DAE24849.1"/>
    <property type="molecule type" value="Genomic_DNA"/>
</dbReference>
<dbReference type="Pfam" id="PF05894">
    <property type="entry name" value="Podovirus_Gp16"/>
    <property type="match status" value="1"/>
</dbReference>
<organism evidence="1">
    <name type="scientific">Podoviridae sp. ctyhE26</name>
    <dbReference type="NCBI Taxonomy" id="2826594"/>
    <lineage>
        <taxon>Viruses</taxon>
        <taxon>Duplodnaviria</taxon>
        <taxon>Heunggongvirae</taxon>
        <taxon>Uroviricota</taxon>
        <taxon>Caudoviricetes</taxon>
    </lineage>
</organism>
<accession>A0A8S5R190</accession>
<evidence type="ECO:0000313" key="1">
    <source>
        <dbReference type="EMBL" id="DAE24849.1"/>
    </source>
</evidence>
<name>A0A8S5R190_9CAUD</name>
<sequence length="347" mass="40391">MNDGYYHCERLLTMKDKYGNTPDIFIVDGNRTAGKSYSIKCRQVSDFLKDKYRPENQFIYLYRNVVDMKNCADTYFGDIAEKFDGYVMTEKSLMRGALVQLFINEEPCGYCLALSVARKYKKMRGLFVNIRSVFFDEYQDEDNIYLPNEVNKLLSLLTTISSGHGKQHRRVMLYMASNTVSLLNPYYSVFGINKMLKRDTKFLRGDGWVFERTYNESASTAYKESAIARAFRGADYNDYASENKYLNDNECLIGKPSGQSRYICTIKYNDNLYNVRKYDVCLYVSTGADDSFPTRICFTKTDVIDNTAIRVNSTHYIVTMLREYFNRGLLLFENLECKNMIFDVISF</sequence>
<proteinExistence type="predicted"/>